<dbReference type="PANTHER" id="PTHR38011">
    <property type="entry name" value="DIHYDROFOLATE REDUCTASE FAMILY PROTEIN (AFU_ORTHOLOGUE AFUA_8G06820)"/>
    <property type="match status" value="1"/>
</dbReference>
<evidence type="ECO:0000256" key="6">
    <source>
        <dbReference type="ARBA" id="ARBA00022619"/>
    </source>
</evidence>
<evidence type="ECO:0000256" key="10">
    <source>
        <dbReference type="ARBA" id="ARBA00022857"/>
    </source>
</evidence>
<dbReference type="GO" id="GO:0009231">
    <property type="term" value="P:riboflavin biosynthetic process"/>
    <property type="evidence" value="ECO:0007669"/>
    <property type="project" value="UniProtKB-KW"/>
</dbReference>
<evidence type="ECO:0000256" key="1">
    <source>
        <dbReference type="ARBA" id="ARBA00002151"/>
    </source>
</evidence>
<feature type="binding site" evidence="18">
    <location>
        <position position="65"/>
    </location>
    <ligand>
        <name>Zn(2+)</name>
        <dbReference type="ChEBI" id="CHEBI:29105"/>
        <note>catalytic</note>
    </ligand>
</feature>
<dbReference type="EC" id="1.1.1.193" evidence="15"/>
<evidence type="ECO:0000256" key="7">
    <source>
        <dbReference type="ARBA" id="ARBA00022723"/>
    </source>
</evidence>
<feature type="binding site" evidence="17">
    <location>
        <position position="185"/>
    </location>
    <ligand>
        <name>NADP(+)</name>
        <dbReference type="ChEBI" id="CHEBI:58349"/>
    </ligand>
</feature>
<evidence type="ECO:0000256" key="14">
    <source>
        <dbReference type="ARBA" id="ARBA00049886"/>
    </source>
</evidence>
<feature type="binding site" evidence="17">
    <location>
        <position position="199"/>
    </location>
    <ligand>
        <name>NADP(+)</name>
        <dbReference type="ChEBI" id="CHEBI:58349"/>
    </ligand>
</feature>
<sequence length="384" mass="41042">MHFQGEGGMKEVQMAVNDEFYMSLALDMAERAQGQTGINPVVGCVIVKDGAIAGLGTHLERGSGHAEVHAVQMAGDKAEGSTVYVTLEPCSHYGKTPPCCELLVEAKVKRVVVACEDPNPLVAGSGIDRLRRSGIEVKVGVLRERALRLNEKFAKYITTGMPYVTIKTASTLDGKIAADTGDSKWISNAEARLQAHGLRHRHQAIMVGIGTVQADDPSLTTRHDGVDGIQPVRIIVDSRLGLSPEAKIFSAGETPVIVLTTERHDAEKAKLLMECGVKILVCGSGPAVDLKTALTELGRMEIGSILVEGGGTLNGALLKERLVDRIILYLAPKIIGGKAAPDNFMFEGIHQMADAITLDALEIEQVGDNVCISGIPVWPDNEKQ</sequence>
<dbReference type="InterPro" id="IPR002734">
    <property type="entry name" value="RibDG_C"/>
</dbReference>
<dbReference type="InterPro" id="IPR016193">
    <property type="entry name" value="Cytidine_deaminase-like"/>
</dbReference>
<dbReference type="GO" id="GO:0050661">
    <property type="term" value="F:NADP binding"/>
    <property type="evidence" value="ECO:0007669"/>
    <property type="project" value="InterPro"/>
</dbReference>
<dbReference type="GO" id="GO:0008835">
    <property type="term" value="F:diaminohydroxyphosphoribosylaminopyrimidine deaminase activity"/>
    <property type="evidence" value="ECO:0007669"/>
    <property type="project" value="UniProtKB-EC"/>
</dbReference>
<feature type="binding site" evidence="17">
    <location>
        <position position="219"/>
    </location>
    <ligand>
        <name>substrate</name>
    </ligand>
</feature>
<dbReference type="EC" id="3.5.4.26" evidence="15"/>
<evidence type="ECO:0000256" key="15">
    <source>
        <dbReference type="PIRNR" id="PIRNR006769"/>
    </source>
</evidence>
<evidence type="ECO:0000256" key="8">
    <source>
        <dbReference type="ARBA" id="ARBA00022801"/>
    </source>
</evidence>
<evidence type="ECO:0000256" key="5">
    <source>
        <dbReference type="ARBA" id="ARBA00007417"/>
    </source>
</evidence>
<dbReference type="PIRSF" id="PIRSF006769">
    <property type="entry name" value="RibD"/>
    <property type="match status" value="1"/>
</dbReference>
<protein>
    <recommendedName>
        <fullName evidence="15">Riboflavin biosynthesis protein RibD</fullName>
    </recommendedName>
    <domain>
        <recommendedName>
            <fullName evidence="15">Diaminohydroxyphosphoribosylaminopyrimidine deaminase</fullName>
            <shortName evidence="15">DRAP deaminase</shortName>
            <ecNumber evidence="15">3.5.4.26</ecNumber>
        </recommendedName>
        <alternativeName>
            <fullName evidence="15">Riboflavin-specific deaminase</fullName>
        </alternativeName>
    </domain>
    <domain>
        <recommendedName>
            <fullName evidence="15">5-amino-6-(5-phosphoribosylamino)uracil reductase</fullName>
            <ecNumber evidence="15">1.1.1.193</ecNumber>
        </recommendedName>
        <alternativeName>
            <fullName evidence="15">HTP reductase</fullName>
        </alternativeName>
    </domain>
</protein>
<evidence type="ECO:0000256" key="3">
    <source>
        <dbReference type="ARBA" id="ARBA00004910"/>
    </source>
</evidence>
<keyword evidence="12" id="KW-0511">Multifunctional enzyme</keyword>
<keyword evidence="8 15" id="KW-0378">Hydrolase</keyword>
<dbReference type="GO" id="GO:0008703">
    <property type="term" value="F:5-amino-6-(5-phosphoribosylamino)uracil reductase activity"/>
    <property type="evidence" value="ECO:0007669"/>
    <property type="project" value="UniProtKB-EC"/>
</dbReference>
<comment type="function">
    <text evidence="1 15">Converts 2,5-diamino-6-(ribosylamino)-4(3h)-pyrimidinone 5'-phosphate into 5-amino-6-(ribosylamino)-2,4(1h,3h)-pyrimidinedione 5'-phosphate.</text>
</comment>
<dbReference type="InterPro" id="IPR002125">
    <property type="entry name" value="CMP_dCMP_dom"/>
</dbReference>
<feature type="active site" description="Proton donor" evidence="16">
    <location>
        <position position="67"/>
    </location>
</feature>
<dbReference type="AlphaFoldDB" id="A0A920CRZ8"/>
<dbReference type="PROSITE" id="PS00903">
    <property type="entry name" value="CYT_DCMP_DEAMINASES_1"/>
    <property type="match status" value="1"/>
</dbReference>
<feature type="binding site" evidence="17">
    <location>
        <position position="222"/>
    </location>
    <ligand>
        <name>substrate</name>
    </ligand>
</feature>
<evidence type="ECO:0000256" key="16">
    <source>
        <dbReference type="PIRSR" id="PIRSR006769-1"/>
    </source>
</evidence>
<evidence type="ECO:0000256" key="13">
    <source>
        <dbReference type="ARBA" id="ARBA00049861"/>
    </source>
</evidence>
<dbReference type="Pfam" id="PF00383">
    <property type="entry name" value="dCMP_cyt_deam_1"/>
    <property type="match status" value="1"/>
</dbReference>
<dbReference type="NCBIfam" id="TIGR00227">
    <property type="entry name" value="ribD_Cterm"/>
    <property type="match status" value="1"/>
</dbReference>
<keyword evidence="9 15" id="KW-0862">Zinc</keyword>
<comment type="similarity">
    <text evidence="5 15">In the C-terminal section; belongs to the HTP reductase family.</text>
</comment>
<dbReference type="InterPro" id="IPR016192">
    <property type="entry name" value="APOBEC/CMP_deaminase_Zn-bd"/>
</dbReference>
<dbReference type="SUPFAM" id="SSF53597">
    <property type="entry name" value="Dihydrofolate reductase-like"/>
    <property type="match status" value="1"/>
</dbReference>
<comment type="pathway">
    <text evidence="3 15">Cofactor biosynthesis; riboflavin biosynthesis; 5-amino-6-(D-ribitylamino)uracil from GTP: step 3/4.</text>
</comment>
<keyword evidence="7 15" id="KW-0479">Metal-binding</keyword>
<evidence type="ECO:0000256" key="9">
    <source>
        <dbReference type="ARBA" id="ARBA00022833"/>
    </source>
</evidence>
<feature type="binding site" evidence="17">
    <location>
        <begin position="310"/>
        <end position="316"/>
    </location>
    <ligand>
        <name>NADP(+)</name>
        <dbReference type="ChEBI" id="CHEBI:58349"/>
    </ligand>
</feature>
<dbReference type="Gene3D" id="3.40.430.10">
    <property type="entry name" value="Dihydrofolate Reductase, subunit A"/>
    <property type="match status" value="1"/>
</dbReference>
<comment type="cofactor">
    <cofactor evidence="15 18">
        <name>Zn(2+)</name>
        <dbReference type="ChEBI" id="CHEBI:29105"/>
    </cofactor>
    <text evidence="15 18">Binds 1 zinc ion.</text>
</comment>
<organism evidence="20 21">
    <name type="scientific">Paenibacillus azoreducens</name>
    <dbReference type="NCBI Taxonomy" id="116718"/>
    <lineage>
        <taxon>Bacteria</taxon>
        <taxon>Bacillati</taxon>
        <taxon>Bacillota</taxon>
        <taxon>Bacilli</taxon>
        <taxon>Bacillales</taxon>
        <taxon>Paenibacillaceae</taxon>
        <taxon>Paenibacillus</taxon>
    </lineage>
</organism>
<evidence type="ECO:0000256" key="11">
    <source>
        <dbReference type="ARBA" id="ARBA00023002"/>
    </source>
</evidence>
<dbReference type="Proteomes" id="UP000682811">
    <property type="component" value="Unassembled WGS sequence"/>
</dbReference>
<dbReference type="EMBL" id="BORT01000009">
    <property type="protein sequence ID" value="GIO47634.1"/>
    <property type="molecule type" value="Genomic_DNA"/>
</dbReference>
<comment type="pathway">
    <text evidence="2 15">Cofactor biosynthesis; riboflavin biosynthesis; 5-amino-6-(D-ribitylamino)uracil from GTP: step 2/4.</text>
</comment>
<name>A0A920CRZ8_9BACL</name>
<feature type="binding site" evidence="17">
    <location>
        <position position="211"/>
    </location>
    <ligand>
        <name>NADP(+)</name>
        <dbReference type="ChEBI" id="CHEBI:58349"/>
    </ligand>
</feature>
<dbReference type="InterPro" id="IPR004794">
    <property type="entry name" value="Eubact_RibD"/>
</dbReference>
<keyword evidence="10 15" id="KW-0521">NADP</keyword>
<feature type="binding site" evidence="18">
    <location>
        <position position="99"/>
    </location>
    <ligand>
        <name>Zn(2+)</name>
        <dbReference type="ChEBI" id="CHEBI:29105"/>
        <note>catalytic</note>
    </ligand>
</feature>
<feature type="domain" description="CMP/dCMP-type deaminase" evidence="19">
    <location>
        <begin position="16"/>
        <end position="138"/>
    </location>
</feature>
<dbReference type="PROSITE" id="PS51747">
    <property type="entry name" value="CYT_DCMP_DEAMINASES_2"/>
    <property type="match status" value="1"/>
</dbReference>
<dbReference type="Pfam" id="PF01872">
    <property type="entry name" value="RibD_C"/>
    <property type="match status" value="1"/>
</dbReference>
<dbReference type="CDD" id="cd01284">
    <property type="entry name" value="Riboflavin_deaminase-reductase"/>
    <property type="match status" value="1"/>
</dbReference>
<dbReference type="Gene3D" id="3.40.140.10">
    <property type="entry name" value="Cytidine Deaminase, domain 2"/>
    <property type="match status" value="1"/>
</dbReference>
<dbReference type="InterPro" id="IPR050765">
    <property type="entry name" value="Riboflavin_Biosynth_HTPR"/>
</dbReference>
<proteinExistence type="inferred from homology"/>
<feature type="binding site" evidence="17">
    <location>
        <position position="238"/>
    </location>
    <ligand>
        <name>NADP(+)</name>
        <dbReference type="ChEBI" id="CHEBI:58349"/>
    </ligand>
</feature>
<dbReference type="SUPFAM" id="SSF53927">
    <property type="entry name" value="Cytidine deaminase-like"/>
    <property type="match status" value="1"/>
</dbReference>
<dbReference type="GO" id="GO:0008270">
    <property type="term" value="F:zinc ion binding"/>
    <property type="evidence" value="ECO:0007669"/>
    <property type="project" value="InterPro"/>
</dbReference>
<comment type="catalytic activity">
    <reaction evidence="13 15">
        <text>5-amino-6-(5-phospho-D-ribitylamino)uracil + NADP(+) = 5-amino-6-(5-phospho-D-ribosylamino)uracil + NADPH + H(+)</text>
        <dbReference type="Rhea" id="RHEA:17845"/>
        <dbReference type="ChEBI" id="CHEBI:15378"/>
        <dbReference type="ChEBI" id="CHEBI:57783"/>
        <dbReference type="ChEBI" id="CHEBI:58349"/>
        <dbReference type="ChEBI" id="CHEBI:58421"/>
        <dbReference type="ChEBI" id="CHEBI:58453"/>
        <dbReference type="EC" id="1.1.1.193"/>
    </reaction>
</comment>
<feature type="binding site" evidence="17">
    <location>
        <position position="169"/>
    </location>
    <ligand>
        <name>NADP(+)</name>
        <dbReference type="ChEBI" id="CHEBI:58349"/>
    </ligand>
</feature>
<dbReference type="InterPro" id="IPR011549">
    <property type="entry name" value="RibD_C"/>
</dbReference>
<evidence type="ECO:0000256" key="12">
    <source>
        <dbReference type="ARBA" id="ARBA00023268"/>
    </source>
</evidence>
<comment type="caution">
    <text evidence="20">The sequence shown here is derived from an EMBL/GenBank/DDBJ whole genome shotgun (WGS) entry which is preliminary data.</text>
</comment>
<evidence type="ECO:0000256" key="17">
    <source>
        <dbReference type="PIRSR" id="PIRSR006769-2"/>
    </source>
</evidence>
<evidence type="ECO:0000313" key="20">
    <source>
        <dbReference type="EMBL" id="GIO47634.1"/>
    </source>
</evidence>
<evidence type="ECO:0000256" key="4">
    <source>
        <dbReference type="ARBA" id="ARBA00005259"/>
    </source>
</evidence>
<evidence type="ECO:0000256" key="18">
    <source>
        <dbReference type="PIRSR" id="PIRSR006769-3"/>
    </source>
</evidence>
<feature type="binding site" evidence="18">
    <location>
        <position position="90"/>
    </location>
    <ligand>
        <name>Zn(2+)</name>
        <dbReference type="ChEBI" id="CHEBI:29105"/>
        <note>catalytic</note>
    </ligand>
</feature>
<feature type="binding site" evidence="17">
    <location>
        <position position="308"/>
    </location>
    <ligand>
        <name>substrate</name>
    </ligand>
</feature>
<keyword evidence="21" id="KW-1185">Reference proteome</keyword>
<dbReference type="NCBIfam" id="TIGR00326">
    <property type="entry name" value="eubact_ribD"/>
    <property type="match status" value="1"/>
</dbReference>
<reference evidence="20 21" key="1">
    <citation type="submission" date="2021-03" db="EMBL/GenBank/DDBJ databases">
        <title>Antimicrobial resistance genes in bacteria isolated from Japanese honey, and their potential for conferring macrolide and lincosamide resistance in the American foulbrood pathogen Paenibacillus larvae.</title>
        <authorList>
            <person name="Okamoto M."/>
            <person name="Kumagai M."/>
            <person name="Kanamori H."/>
            <person name="Takamatsu D."/>
        </authorList>
    </citation>
    <scope>NUCLEOTIDE SEQUENCE [LARGE SCALE GENOMIC DNA]</scope>
    <source>
        <strain evidence="20 21">J34TS1</strain>
    </source>
</reference>
<evidence type="ECO:0000256" key="2">
    <source>
        <dbReference type="ARBA" id="ARBA00004882"/>
    </source>
</evidence>
<comment type="similarity">
    <text evidence="4 15">In the N-terminal section; belongs to the cytidine and deoxycytidylate deaminase family.</text>
</comment>
<dbReference type="InterPro" id="IPR024072">
    <property type="entry name" value="DHFR-like_dom_sf"/>
</dbReference>
<accession>A0A920CRZ8</accession>
<comment type="catalytic activity">
    <reaction evidence="14 15">
        <text>2,5-diamino-6-hydroxy-4-(5-phosphoribosylamino)-pyrimidine + H2O + H(+) = 5-amino-6-(5-phospho-D-ribosylamino)uracil + NH4(+)</text>
        <dbReference type="Rhea" id="RHEA:21868"/>
        <dbReference type="ChEBI" id="CHEBI:15377"/>
        <dbReference type="ChEBI" id="CHEBI:15378"/>
        <dbReference type="ChEBI" id="CHEBI:28938"/>
        <dbReference type="ChEBI" id="CHEBI:58453"/>
        <dbReference type="ChEBI" id="CHEBI:58614"/>
        <dbReference type="EC" id="3.5.4.26"/>
    </reaction>
</comment>
<keyword evidence="6 15" id="KW-0686">Riboflavin biosynthesis</keyword>
<dbReference type="PANTHER" id="PTHR38011:SF7">
    <property type="entry name" value="2,5-DIAMINO-6-RIBOSYLAMINO-4(3H)-PYRIMIDINONE 5'-PHOSPHATE REDUCTASE"/>
    <property type="match status" value="1"/>
</dbReference>
<feature type="binding site" evidence="17">
    <location>
        <position position="183"/>
    </location>
    <ligand>
        <name>substrate</name>
    </ligand>
</feature>
<dbReference type="FunFam" id="3.40.140.10:FF:000025">
    <property type="entry name" value="Riboflavin biosynthesis protein RibD"/>
    <property type="match status" value="1"/>
</dbReference>
<evidence type="ECO:0000259" key="19">
    <source>
        <dbReference type="PROSITE" id="PS51747"/>
    </source>
</evidence>
<gene>
    <name evidence="20" type="primary">ribD</name>
    <name evidence="20" type="ORF">J34TS1_23990</name>
</gene>
<evidence type="ECO:0000313" key="21">
    <source>
        <dbReference type="Proteomes" id="UP000682811"/>
    </source>
</evidence>
<feature type="binding site" evidence="17">
    <location>
        <position position="215"/>
    </location>
    <ligand>
        <name>NADP(+)</name>
        <dbReference type="ChEBI" id="CHEBI:58349"/>
    </ligand>
</feature>
<keyword evidence="11 15" id="KW-0560">Oxidoreductase</keyword>